<evidence type="ECO:0000256" key="3">
    <source>
        <dbReference type="ARBA" id="ARBA00023004"/>
    </source>
</evidence>
<dbReference type="InterPro" id="IPR027443">
    <property type="entry name" value="IPNS-like_sf"/>
</dbReference>
<evidence type="ECO:0000313" key="5">
    <source>
        <dbReference type="Proteomes" id="UP000834106"/>
    </source>
</evidence>
<sequence>MEIPVIDLAPYLEFSLKFSDSGKEEFDPQLKCLCSEVSRTLRETGALLVKDPRCTAQDNDLFIDMMEKYFEMPDDFKRLQERPHLHYQVGVTPEGVEVPRSLVDEEIQEKLRAMPIEFQPSALTGPDPKWRFMSRVGPRPSNTRFKELNSEPVIPEGFPEWKDTMNSWGHKMISAIEAVAEMAAIGFGLQKAAFTSLMKQGPHLLAPTGSDLRRHGQVGTVFAGYHYDLNFLTIHGRSRFPGLNIWLRNGQKMEVKVPVGCLLIQTGKQIEWLTAGDCIAGMHEVVVTNRTTDAIKLALEQNRSLWRVSSTLFAHIASDAVLKPLGHFAESPLASKYPPMHAGEFVEQELAVINLKGSKGDL</sequence>
<protein>
    <recommendedName>
        <fullName evidence="6">Non-haem dioxygenase N-terminal domain-containing protein</fullName>
    </recommendedName>
</protein>
<dbReference type="GO" id="GO:0046872">
    <property type="term" value="F:metal ion binding"/>
    <property type="evidence" value="ECO:0007669"/>
    <property type="project" value="UniProtKB-KW"/>
</dbReference>
<proteinExistence type="predicted"/>
<dbReference type="PANTHER" id="PTHR10209:SF874">
    <property type="entry name" value="2-OXOGLUTARATE (2OG) AND FE(II)-DEPENDENT OXYGENASE SUPERFAMILY PROTEIN"/>
    <property type="match status" value="1"/>
</dbReference>
<evidence type="ECO:0008006" key="6">
    <source>
        <dbReference type="Google" id="ProtNLM"/>
    </source>
</evidence>
<dbReference type="FunFam" id="2.60.120.330:FF:000019">
    <property type="entry name" value="Predicted protein"/>
    <property type="match status" value="1"/>
</dbReference>
<keyword evidence="2" id="KW-0560">Oxidoreductase</keyword>
<dbReference type="Proteomes" id="UP000834106">
    <property type="component" value="Chromosome 10"/>
</dbReference>
<keyword evidence="3" id="KW-0408">Iron</keyword>
<dbReference type="Gene3D" id="2.60.120.330">
    <property type="entry name" value="B-lactam Antibiotic, Isopenicillin N Synthase, Chain"/>
    <property type="match status" value="1"/>
</dbReference>
<evidence type="ECO:0000256" key="1">
    <source>
        <dbReference type="ARBA" id="ARBA00022723"/>
    </source>
</evidence>
<dbReference type="SUPFAM" id="SSF51197">
    <property type="entry name" value="Clavaminate synthase-like"/>
    <property type="match status" value="1"/>
</dbReference>
<dbReference type="AlphaFoldDB" id="A0AAD1ZHA2"/>
<accession>A0AAD1ZHA2</accession>
<evidence type="ECO:0000313" key="4">
    <source>
        <dbReference type="EMBL" id="CAI9769688.1"/>
    </source>
</evidence>
<keyword evidence="1" id="KW-0479">Metal-binding</keyword>
<name>A0AAD1ZHA2_9LAMI</name>
<dbReference type="PANTHER" id="PTHR10209">
    <property type="entry name" value="OXIDOREDUCTASE, 2OG-FE II OXYGENASE FAMILY PROTEIN"/>
    <property type="match status" value="1"/>
</dbReference>
<reference evidence="4" key="1">
    <citation type="submission" date="2023-05" db="EMBL/GenBank/DDBJ databases">
        <authorList>
            <person name="Huff M."/>
        </authorList>
    </citation>
    <scope>NUCLEOTIDE SEQUENCE</scope>
</reference>
<evidence type="ECO:0000256" key="2">
    <source>
        <dbReference type="ARBA" id="ARBA00023002"/>
    </source>
</evidence>
<dbReference type="EMBL" id="OU503045">
    <property type="protein sequence ID" value="CAI9769688.1"/>
    <property type="molecule type" value="Genomic_DNA"/>
</dbReference>
<gene>
    <name evidence="4" type="ORF">FPE_LOCUS16602</name>
</gene>
<organism evidence="4 5">
    <name type="scientific">Fraxinus pennsylvanica</name>
    <dbReference type="NCBI Taxonomy" id="56036"/>
    <lineage>
        <taxon>Eukaryota</taxon>
        <taxon>Viridiplantae</taxon>
        <taxon>Streptophyta</taxon>
        <taxon>Embryophyta</taxon>
        <taxon>Tracheophyta</taxon>
        <taxon>Spermatophyta</taxon>
        <taxon>Magnoliopsida</taxon>
        <taxon>eudicotyledons</taxon>
        <taxon>Gunneridae</taxon>
        <taxon>Pentapetalae</taxon>
        <taxon>asterids</taxon>
        <taxon>lamiids</taxon>
        <taxon>Lamiales</taxon>
        <taxon>Oleaceae</taxon>
        <taxon>Oleeae</taxon>
        <taxon>Fraxinus</taxon>
    </lineage>
</organism>
<keyword evidence="5" id="KW-1185">Reference proteome</keyword>
<dbReference type="GO" id="GO:0016491">
    <property type="term" value="F:oxidoreductase activity"/>
    <property type="evidence" value="ECO:0007669"/>
    <property type="project" value="UniProtKB-KW"/>
</dbReference>